<sequence length="88" mass="9733">MTGDDQAAPRGERPVRFVRGAPRPEEVAAVLAVLRRPRPARTSPGDARRAGPRTPAVIWDLPRGTCEAPHGLRDEWEAFRPPTAWSSR</sequence>
<dbReference type="RefSeq" id="WP_189167359.1">
    <property type="nucleotide sequence ID" value="NZ_BMNT01000058.1"/>
</dbReference>
<dbReference type="EMBL" id="BMNT01000058">
    <property type="protein sequence ID" value="GGL17882.1"/>
    <property type="molecule type" value="Genomic_DNA"/>
</dbReference>
<proteinExistence type="predicted"/>
<organism evidence="2 3">
    <name type="scientific">Sphaerisporangium melleum</name>
    <dbReference type="NCBI Taxonomy" id="321316"/>
    <lineage>
        <taxon>Bacteria</taxon>
        <taxon>Bacillati</taxon>
        <taxon>Actinomycetota</taxon>
        <taxon>Actinomycetes</taxon>
        <taxon>Streptosporangiales</taxon>
        <taxon>Streptosporangiaceae</taxon>
        <taxon>Sphaerisporangium</taxon>
    </lineage>
</organism>
<dbReference type="AlphaFoldDB" id="A0A917RPQ3"/>
<evidence type="ECO:0000256" key="1">
    <source>
        <dbReference type="SAM" id="MobiDB-lite"/>
    </source>
</evidence>
<reference evidence="2" key="2">
    <citation type="submission" date="2020-09" db="EMBL/GenBank/DDBJ databases">
        <authorList>
            <person name="Sun Q."/>
            <person name="Ohkuma M."/>
        </authorList>
    </citation>
    <scope>NUCLEOTIDE SEQUENCE</scope>
    <source>
        <strain evidence="2">JCM 13064</strain>
    </source>
</reference>
<evidence type="ECO:0000313" key="3">
    <source>
        <dbReference type="Proteomes" id="UP000645217"/>
    </source>
</evidence>
<name>A0A917RPQ3_9ACTN</name>
<gene>
    <name evidence="2" type="ORF">GCM10007964_69850</name>
</gene>
<protein>
    <recommendedName>
        <fullName evidence="4">Acyl-CoA carboxylase subunit epsilon</fullName>
    </recommendedName>
</protein>
<accession>A0A917RPQ3</accession>
<keyword evidence="3" id="KW-1185">Reference proteome</keyword>
<comment type="caution">
    <text evidence="2">The sequence shown here is derived from an EMBL/GenBank/DDBJ whole genome shotgun (WGS) entry which is preliminary data.</text>
</comment>
<evidence type="ECO:0000313" key="2">
    <source>
        <dbReference type="EMBL" id="GGL17882.1"/>
    </source>
</evidence>
<evidence type="ECO:0008006" key="4">
    <source>
        <dbReference type="Google" id="ProtNLM"/>
    </source>
</evidence>
<reference evidence="2" key="1">
    <citation type="journal article" date="2014" name="Int. J. Syst. Evol. Microbiol.">
        <title>Complete genome sequence of Corynebacterium casei LMG S-19264T (=DSM 44701T), isolated from a smear-ripened cheese.</title>
        <authorList>
            <consortium name="US DOE Joint Genome Institute (JGI-PGF)"/>
            <person name="Walter F."/>
            <person name="Albersmeier A."/>
            <person name="Kalinowski J."/>
            <person name="Ruckert C."/>
        </authorList>
    </citation>
    <scope>NUCLEOTIDE SEQUENCE</scope>
    <source>
        <strain evidence="2">JCM 13064</strain>
    </source>
</reference>
<dbReference type="Proteomes" id="UP000645217">
    <property type="component" value="Unassembled WGS sequence"/>
</dbReference>
<feature type="region of interest" description="Disordered" evidence="1">
    <location>
        <begin position="37"/>
        <end position="56"/>
    </location>
</feature>